<dbReference type="NCBIfam" id="TIGR02883">
    <property type="entry name" value="spore_cwlD"/>
    <property type="match status" value="1"/>
</dbReference>
<reference evidence="3 4" key="1">
    <citation type="journal article" date="2018" name="Environ. Microbiol.">
        <title>Novel energy conservation strategies and behaviour of Pelotomaculum schinkii driving syntrophic propionate catabolism.</title>
        <authorList>
            <person name="Hidalgo-Ahumada C.A.P."/>
            <person name="Nobu M.K."/>
            <person name="Narihiro T."/>
            <person name="Tamaki H."/>
            <person name="Liu W.T."/>
            <person name="Kamagata Y."/>
            <person name="Stams A.J.M."/>
            <person name="Imachi H."/>
            <person name="Sousa D.Z."/>
        </authorList>
    </citation>
    <scope>NUCLEOTIDE SEQUENCE [LARGE SCALE GENOMIC DNA]</scope>
    <source>
        <strain evidence="3 4">HH</strain>
    </source>
</reference>
<gene>
    <name evidence="3" type="primary">cwlD_1</name>
    <name evidence="3" type="ORF">Psch_00610</name>
</gene>
<evidence type="ECO:0000313" key="3">
    <source>
        <dbReference type="EMBL" id="TEB07069.1"/>
    </source>
</evidence>
<dbReference type="GO" id="GO:0009253">
    <property type="term" value="P:peptidoglycan catabolic process"/>
    <property type="evidence" value="ECO:0007669"/>
    <property type="project" value="InterPro"/>
</dbReference>
<organism evidence="3 4">
    <name type="scientific">Pelotomaculum schinkii</name>
    <dbReference type="NCBI Taxonomy" id="78350"/>
    <lineage>
        <taxon>Bacteria</taxon>
        <taxon>Bacillati</taxon>
        <taxon>Bacillota</taxon>
        <taxon>Clostridia</taxon>
        <taxon>Eubacteriales</taxon>
        <taxon>Desulfotomaculaceae</taxon>
        <taxon>Pelotomaculum</taxon>
    </lineage>
</organism>
<dbReference type="SMART" id="SM00646">
    <property type="entry name" value="Ami_3"/>
    <property type="match status" value="1"/>
</dbReference>
<keyword evidence="4" id="KW-1185">Reference proteome</keyword>
<dbReference type="PANTHER" id="PTHR30404:SF0">
    <property type="entry name" value="N-ACETYLMURAMOYL-L-ALANINE AMIDASE AMIC"/>
    <property type="match status" value="1"/>
</dbReference>
<evidence type="ECO:0000313" key="4">
    <source>
        <dbReference type="Proteomes" id="UP000298324"/>
    </source>
</evidence>
<keyword evidence="1 3" id="KW-0378">Hydrolase</keyword>
<dbReference type="GO" id="GO:0030288">
    <property type="term" value="C:outer membrane-bounded periplasmic space"/>
    <property type="evidence" value="ECO:0007669"/>
    <property type="project" value="TreeGrafter"/>
</dbReference>
<evidence type="ECO:0000256" key="1">
    <source>
        <dbReference type="ARBA" id="ARBA00022801"/>
    </source>
</evidence>
<dbReference type="InterPro" id="IPR050695">
    <property type="entry name" value="N-acetylmuramoyl_amidase_3"/>
</dbReference>
<dbReference type="EC" id="3.5.1.28" evidence="3"/>
<dbReference type="CDD" id="cd02696">
    <property type="entry name" value="MurNAc-LAA"/>
    <property type="match status" value="1"/>
</dbReference>
<protein>
    <submittedName>
        <fullName evidence="3">Germination-specific N-acetylmuramoyl-L-alanine amidase</fullName>
        <ecNumber evidence="3">3.5.1.28</ecNumber>
    </submittedName>
</protein>
<proteinExistence type="predicted"/>
<sequence length="239" mass="26252">MLALAALAVFMLIGCRAAIDRFEKHHIAALTWAVSNKVIIIDPGHGGDDPGAIGGGGALEKEIVLEVSKKLAGILSQAGAQVFLTRESDRDLSDPEQKNSYKAKMQDLTRRVELANQKQADLFISIHVNSFPDRREGGAQTFSQPGEVESKKLAEAIQQEMNRYTVNPGRQAKQVDYFANRMAEMPSAIVEIGFISNPQEEKLLTDHIYQDKVAWSIYAGITRYLSQPKTAMALPKLAG</sequence>
<evidence type="ECO:0000259" key="2">
    <source>
        <dbReference type="SMART" id="SM00646"/>
    </source>
</evidence>
<dbReference type="EMBL" id="QFGA01000001">
    <property type="protein sequence ID" value="TEB07069.1"/>
    <property type="molecule type" value="Genomic_DNA"/>
</dbReference>
<dbReference type="Proteomes" id="UP000298324">
    <property type="component" value="Unassembled WGS sequence"/>
</dbReference>
<dbReference type="InterPro" id="IPR002508">
    <property type="entry name" value="MurNAc-LAA_cat"/>
</dbReference>
<dbReference type="GO" id="GO:0008745">
    <property type="term" value="F:N-acetylmuramoyl-L-alanine amidase activity"/>
    <property type="evidence" value="ECO:0007669"/>
    <property type="project" value="UniProtKB-EC"/>
</dbReference>
<dbReference type="Gene3D" id="3.40.630.40">
    <property type="entry name" value="Zn-dependent exopeptidases"/>
    <property type="match status" value="1"/>
</dbReference>
<accession>A0A4Y7RE57</accession>
<dbReference type="Pfam" id="PF01520">
    <property type="entry name" value="Amidase_3"/>
    <property type="match status" value="1"/>
</dbReference>
<dbReference type="PANTHER" id="PTHR30404">
    <property type="entry name" value="N-ACETYLMURAMOYL-L-ALANINE AMIDASE"/>
    <property type="match status" value="1"/>
</dbReference>
<dbReference type="SUPFAM" id="SSF53187">
    <property type="entry name" value="Zn-dependent exopeptidases"/>
    <property type="match status" value="1"/>
</dbReference>
<dbReference type="InterPro" id="IPR014234">
    <property type="entry name" value="Spore_CwlD"/>
</dbReference>
<feature type="domain" description="MurNAc-LAA" evidence="2">
    <location>
        <begin position="112"/>
        <end position="222"/>
    </location>
</feature>
<name>A0A4Y7RE57_9FIRM</name>
<dbReference type="AlphaFoldDB" id="A0A4Y7RE57"/>
<comment type="caution">
    <text evidence="3">The sequence shown here is derived from an EMBL/GenBank/DDBJ whole genome shotgun (WGS) entry which is preliminary data.</text>
</comment>